<dbReference type="PANTHER" id="PTHR46135">
    <property type="entry name" value="NME/NM23 FAMILY MEMBER 8"/>
    <property type="match status" value="1"/>
</dbReference>
<organism evidence="3 4">
    <name type="scientific">Clunio marinus</name>
    <dbReference type="NCBI Taxonomy" id="568069"/>
    <lineage>
        <taxon>Eukaryota</taxon>
        <taxon>Metazoa</taxon>
        <taxon>Ecdysozoa</taxon>
        <taxon>Arthropoda</taxon>
        <taxon>Hexapoda</taxon>
        <taxon>Insecta</taxon>
        <taxon>Pterygota</taxon>
        <taxon>Neoptera</taxon>
        <taxon>Endopterygota</taxon>
        <taxon>Diptera</taxon>
        <taxon>Nematocera</taxon>
        <taxon>Chironomoidea</taxon>
        <taxon>Chironomidae</taxon>
        <taxon>Clunio</taxon>
    </lineage>
</organism>
<dbReference type="SUPFAM" id="SSF52833">
    <property type="entry name" value="Thioredoxin-like"/>
    <property type="match status" value="1"/>
</dbReference>
<protein>
    <submittedName>
        <fullName evidence="3">CLUMA_CG020616, isoform A</fullName>
    </submittedName>
</protein>
<name>A0A1J1J5H6_9DIPT</name>
<sequence length="565" mass="65226">MTKKGGVQQLQTEICNDDDLDKFLERDGIIVLDVYSEWAGPCVGMIGYLKKAKLEIGGDFLHLAVCKSDTIEKLKRFRNRSEPTWLFCSNHKIVNMLLGCNVPRLMAIIIQELKFEEQFKAGEFERTFYDFEQLLPEEEEREALLRTIEEETDRIEAEQAIQQRKEYIQFVTDEIIKHVIDMGIMLFFPHVMKDAYRKSTDVSDKMELSCKDRKMIRIKPEMMEILQFEIENPLDEEVIEYLYTKEILIFLMKLGETDTRAPEEVLKIFYKAIAEPNIVYYDETGEKIIHSSPAILEPIEFVPGHEPVFVEKPLLRKGKQQAAQAPQVVIPIDEATGLPMKLMKVPPCWTPFNKRGNAAYIYIFFRNYTEHFLPPDPEMVPQHLLFIFDAYKRQNIFDAFKPVSSDVLAFGYFSSEIITSCTLLAKITDKYELLKPTVNDKLMLKVAKKRSDIVKRLKLLGPCYVSKNTVDGKADCEKLFPPDYNVEEEEPENESCGNEGKKKKKKRRKKREKVEGDADQSTTTEQMSAQDSEDTLDDLSPDEEELNHDGKEGEGNEAPPPSPNH</sequence>
<dbReference type="InterPro" id="IPR051766">
    <property type="entry name" value="TXND_domain-containing"/>
</dbReference>
<feature type="compositionally biased region" description="Polar residues" evidence="1">
    <location>
        <begin position="519"/>
        <end position="530"/>
    </location>
</feature>
<dbReference type="InterPro" id="IPR036249">
    <property type="entry name" value="Thioredoxin-like_sf"/>
</dbReference>
<dbReference type="OrthoDB" id="10263751at2759"/>
<evidence type="ECO:0000313" key="4">
    <source>
        <dbReference type="Proteomes" id="UP000183832"/>
    </source>
</evidence>
<dbReference type="STRING" id="568069.A0A1J1J5H6"/>
<feature type="compositionally biased region" description="Acidic residues" evidence="1">
    <location>
        <begin position="531"/>
        <end position="546"/>
    </location>
</feature>
<feature type="region of interest" description="Disordered" evidence="1">
    <location>
        <begin position="486"/>
        <end position="565"/>
    </location>
</feature>
<reference evidence="3 4" key="1">
    <citation type="submission" date="2015-04" db="EMBL/GenBank/DDBJ databases">
        <authorList>
            <person name="Syromyatnikov M.Y."/>
            <person name="Popov V.N."/>
        </authorList>
    </citation>
    <scope>NUCLEOTIDE SEQUENCE [LARGE SCALE GENOMIC DNA]</scope>
</reference>
<evidence type="ECO:0000256" key="1">
    <source>
        <dbReference type="SAM" id="MobiDB-lite"/>
    </source>
</evidence>
<accession>A0A1J1J5H6</accession>
<dbReference type="InterPro" id="IPR031827">
    <property type="entry name" value="DUF4746"/>
</dbReference>
<gene>
    <name evidence="3" type="ORF">CLUMA_CG020616</name>
</gene>
<feature type="compositionally biased region" description="Basic residues" evidence="1">
    <location>
        <begin position="501"/>
        <end position="511"/>
    </location>
</feature>
<evidence type="ECO:0000259" key="2">
    <source>
        <dbReference type="Pfam" id="PF15928"/>
    </source>
</evidence>
<dbReference type="AlphaFoldDB" id="A0A1J1J5H6"/>
<dbReference type="Proteomes" id="UP000183832">
    <property type="component" value="Unassembled WGS sequence"/>
</dbReference>
<proteinExistence type="predicted"/>
<dbReference type="PANTHER" id="PTHR46135:SF3">
    <property type="entry name" value="NME_NM23 FAMILY MEMBER 8"/>
    <property type="match status" value="1"/>
</dbReference>
<dbReference type="EMBL" id="CVRI01000073">
    <property type="protein sequence ID" value="CRL07656.1"/>
    <property type="molecule type" value="Genomic_DNA"/>
</dbReference>
<keyword evidence="4" id="KW-1185">Reference proteome</keyword>
<feature type="domain" description="DUF4746" evidence="2">
    <location>
        <begin position="338"/>
        <end position="490"/>
    </location>
</feature>
<dbReference type="Pfam" id="PF15928">
    <property type="entry name" value="DUF4746"/>
    <property type="match status" value="1"/>
</dbReference>
<dbReference type="Gene3D" id="3.40.30.10">
    <property type="entry name" value="Glutaredoxin"/>
    <property type="match status" value="1"/>
</dbReference>
<evidence type="ECO:0000313" key="3">
    <source>
        <dbReference type="EMBL" id="CRL07656.1"/>
    </source>
</evidence>